<evidence type="ECO:0000313" key="7">
    <source>
        <dbReference type="Proteomes" id="UP001600888"/>
    </source>
</evidence>
<evidence type="ECO:0000313" key="6">
    <source>
        <dbReference type="EMBL" id="KAL2285178.1"/>
    </source>
</evidence>
<dbReference type="PANTHER" id="PTHR24305">
    <property type="entry name" value="CYTOCHROME P450"/>
    <property type="match status" value="1"/>
</dbReference>
<dbReference type="PANTHER" id="PTHR24305:SF190">
    <property type="entry name" value="P450, PUTATIVE (EUROFUNG)-RELATED"/>
    <property type="match status" value="1"/>
</dbReference>
<dbReference type="EMBL" id="JBAWTH010000032">
    <property type="protein sequence ID" value="KAL2285178.1"/>
    <property type="molecule type" value="Genomic_DNA"/>
</dbReference>
<evidence type="ECO:0000256" key="2">
    <source>
        <dbReference type="ARBA" id="ARBA00022617"/>
    </source>
</evidence>
<dbReference type="InterPro" id="IPR001128">
    <property type="entry name" value="Cyt_P450"/>
</dbReference>
<dbReference type="PROSITE" id="PS00086">
    <property type="entry name" value="CYTOCHROME_P450"/>
    <property type="match status" value="1"/>
</dbReference>
<gene>
    <name evidence="6" type="ORF">FJTKL_08402</name>
</gene>
<evidence type="ECO:0000256" key="4">
    <source>
        <dbReference type="ARBA" id="ARBA00023004"/>
    </source>
</evidence>
<dbReference type="InterPro" id="IPR036396">
    <property type="entry name" value="Cyt_P450_sf"/>
</dbReference>
<name>A0ABR4ERW5_9PEZI</name>
<evidence type="ECO:0000256" key="1">
    <source>
        <dbReference type="ARBA" id="ARBA00001971"/>
    </source>
</evidence>
<dbReference type="SUPFAM" id="SSF48264">
    <property type="entry name" value="Cytochrome P450"/>
    <property type="match status" value="1"/>
</dbReference>
<dbReference type="Pfam" id="PF00067">
    <property type="entry name" value="p450"/>
    <property type="match status" value="2"/>
</dbReference>
<dbReference type="PRINTS" id="PR00385">
    <property type="entry name" value="P450"/>
</dbReference>
<reference evidence="6 7" key="1">
    <citation type="submission" date="2024-03" db="EMBL/GenBank/DDBJ databases">
        <title>A high-quality draft genome sequence of Diaporthe vaccinii, a causative agent of upright dieback and viscid rot disease in cranberry plants.</title>
        <authorList>
            <person name="Sarrasin M."/>
            <person name="Lang B.F."/>
            <person name="Burger G."/>
        </authorList>
    </citation>
    <scope>NUCLEOTIDE SEQUENCE [LARGE SCALE GENOMIC DNA]</scope>
    <source>
        <strain evidence="6 7">IS7</strain>
    </source>
</reference>
<sequence length="452" mass="51719">MFLFYVLAPLCIVALLIRRLYKFRNYPDAPGPAPAKWTRWWYLKKVYEGKSEQWDVDQHARHGPIIRVAPQMYSIGDPAAMKPIYGIGSPLRKSSWYDYWGDPRVPNHNLFSAIDPPFHAAMRRKMANLYTMTAIKSYEPYVNNCVRVLLEQFDRFATKGEWFDLQHFTQCYALDVIGEITYGNRFGVLDSGGQDVGERPIREFDIKQHELRREKGAINGATDFYTKCEALGNKDPAEWAKHRGPMAMTQNVAAGSDTTSIALTSAIFHIISNREIHLKLKEEIRTAEALGKVDDPITFDQAQALPYLGMCIKEAMRIHPSTGLPLWRVVPEPGMTISGSFFPAGAIVGINTWVAHRDPQVFGPDPSVFRPERWDPETNDQEKLKQMEAYYMPFGAGTRTCIGKNISLLEISKVIPQLLRRYDFELARPGQPIDSLNYWFVKQRNLLARIRQ</sequence>
<dbReference type="Gene3D" id="1.10.630.10">
    <property type="entry name" value="Cytochrome P450"/>
    <property type="match status" value="2"/>
</dbReference>
<protein>
    <recommendedName>
        <fullName evidence="8">Pisatin demethylase</fullName>
    </recommendedName>
</protein>
<keyword evidence="4 5" id="KW-0408">Iron</keyword>
<organism evidence="6 7">
    <name type="scientific">Diaporthe vaccinii</name>
    <dbReference type="NCBI Taxonomy" id="105482"/>
    <lineage>
        <taxon>Eukaryota</taxon>
        <taxon>Fungi</taxon>
        <taxon>Dikarya</taxon>
        <taxon>Ascomycota</taxon>
        <taxon>Pezizomycotina</taxon>
        <taxon>Sordariomycetes</taxon>
        <taxon>Sordariomycetidae</taxon>
        <taxon>Diaporthales</taxon>
        <taxon>Diaporthaceae</taxon>
        <taxon>Diaporthe</taxon>
        <taxon>Diaporthe eres species complex</taxon>
    </lineage>
</organism>
<evidence type="ECO:0000256" key="5">
    <source>
        <dbReference type="RuleBase" id="RU000461"/>
    </source>
</evidence>
<comment type="similarity">
    <text evidence="5">Belongs to the cytochrome P450 family.</text>
</comment>
<proteinExistence type="inferred from homology"/>
<accession>A0ABR4ERW5</accession>
<comment type="cofactor">
    <cofactor evidence="1">
        <name>heme</name>
        <dbReference type="ChEBI" id="CHEBI:30413"/>
    </cofactor>
</comment>
<evidence type="ECO:0000256" key="3">
    <source>
        <dbReference type="ARBA" id="ARBA00022723"/>
    </source>
</evidence>
<dbReference type="CDD" id="cd11060">
    <property type="entry name" value="CYP57A1-like"/>
    <property type="match status" value="1"/>
</dbReference>
<keyword evidence="5" id="KW-0560">Oxidoreductase</keyword>
<comment type="caution">
    <text evidence="6">The sequence shown here is derived from an EMBL/GenBank/DDBJ whole genome shotgun (WGS) entry which is preliminary data.</text>
</comment>
<keyword evidence="2 5" id="KW-0349">Heme</keyword>
<keyword evidence="7" id="KW-1185">Reference proteome</keyword>
<evidence type="ECO:0008006" key="8">
    <source>
        <dbReference type="Google" id="ProtNLM"/>
    </source>
</evidence>
<keyword evidence="5" id="KW-0503">Monooxygenase</keyword>
<keyword evidence="3 5" id="KW-0479">Metal-binding</keyword>
<dbReference type="InterPro" id="IPR002401">
    <property type="entry name" value="Cyt_P450_E_grp-I"/>
</dbReference>
<dbReference type="PRINTS" id="PR00463">
    <property type="entry name" value="EP450I"/>
</dbReference>
<dbReference type="Proteomes" id="UP001600888">
    <property type="component" value="Unassembled WGS sequence"/>
</dbReference>
<dbReference type="InterPro" id="IPR050121">
    <property type="entry name" value="Cytochrome_P450_monoxygenase"/>
</dbReference>
<dbReference type="InterPro" id="IPR017972">
    <property type="entry name" value="Cyt_P450_CS"/>
</dbReference>